<dbReference type="AlphaFoldDB" id="A0A4Y6UKU4"/>
<dbReference type="InterPro" id="IPR029058">
    <property type="entry name" value="AB_hydrolase_fold"/>
</dbReference>
<dbReference type="PANTHER" id="PTHR37017">
    <property type="entry name" value="AB HYDROLASE-1 DOMAIN-CONTAINING PROTEIN-RELATED"/>
    <property type="match status" value="1"/>
</dbReference>
<feature type="chain" id="PRO_5021401953" evidence="1">
    <location>
        <begin position="25"/>
        <end position="261"/>
    </location>
</feature>
<dbReference type="RefSeq" id="WP_141460554.1">
    <property type="nucleotide sequence ID" value="NZ_CP038141.1"/>
</dbReference>
<evidence type="ECO:0000313" key="3">
    <source>
        <dbReference type="EMBL" id="QDH17021.1"/>
    </source>
</evidence>
<name>A0A4Y6UKU4_9PROT</name>
<dbReference type="Pfam" id="PF12697">
    <property type="entry name" value="Abhydrolase_6"/>
    <property type="match status" value="1"/>
</dbReference>
<dbReference type="InterPro" id="IPR000073">
    <property type="entry name" value="AB_hydrolase_1"/>
</dbReference>
<evidence type="ECO:0000313" key="4">
    <source>
        <dbReference type="Proteomes" id="UP000316313"/>
    </source>
</evidence>
<dbReference type="EMBL" id="CP038141">
    <property type="protein sequence ID" value="QDH17021.1"/>
    <property type="molecule type" value="Genomic_DNA"/>
</dbReference>
<feature type="domain" description="AB hydrolase-1" evidence="2">
    <location>
        <begin position="36"/>
        <end position="248"/>
    </location>
</feature>
<keyword evidence="1" id="KW-0732">Signal</keyword>
<reference evidence="3 4" key="1">
    <citation type="submission" date="2019-03" db="EMBL/GenBank/DDBJ databases">
        <title>The complete genome sequence of Swingsia samuiensis NBRC107927(T).</title>
        <authorList>
            <person name="Chua K.-O."/>
            <person name="Chan K.-G."/>
            <person name="See-Too W.-S."/>
        </authorList>
    </citation>
    <scope>NUCLEOTIDE SEQUENCE [LARGE SCALE GENOMIC DNA]</scope>
    <source>
        <strain evidence="3 4">AH83</strain>
    </source>
</reference>
<dbReference type="Gene3D" id="3.40.50.1820">
    <property type="entry name" value="alpha/beta hydrolase"/>
    <property type="match status" value="1"/>
</dbReference>
<proteinExistence type="predicted"/>
<feature type="signal peptide" evidence="1">
    <location>
        <begin position="1"/>
        <end position="24"/>
    </location>
</feature>
<dbReference type="Proteomes" id="UP000316313">
    <property type="component" value="Chromosome"/>
</dbReference>
<keyword evidence="3" id="KW-0378">Hydrolase</keyword>
<dbReference type="PANTHER" id="PTHR37017:SF11">
    <property type="entry name" value="ESTERASE_LIPASE_THIOESTERASE DOMAIN-CONTAINING PROTEIN"/>
    <property type="match status" value="1"/>
</dbReference>
<dbReference type="OrthoDB" id="9814966at2"/>
<sequence length="261" mass="28164">MNLFRKFIYPAMIIGLFCSFTATANTAAPHSLKPTVILVHGAFADGSSWSKVIHILQKEGIKTVAVQNPLTSLNADVTATQNAISQAQRPVVLVGHSWAGMVITQAGIDPKVKALVYVAAFAPDKSENIINLEKIGPKNKFKPQIEKDNQNFLSLTEKSVEQDFAGDIPPDQADVLAAIQGHWAAATLSQPVTAVAWKQKPSWDIITQNDHMISPALQEIMASRINAHILRLPSSHVAMISHPEAVAAEIMDAVNAVQAAQ</sequence>
<protein>
    <submittedName>
        <fullName evidence="3">Alpha/beta hydrolase</fullName>
    </submittedName>
</protein>
<accession>A0A4Y6UKU4</accession>
<dbReference type="SUPFAM" id="SSF53474">
    <property type="entry name" value="alpha/beta-Hydrolases"/>
    <property type="match status" value="1"/>
</dbReference>
<organism evidence="3 4">
    <name type="scientific">Swingsia samuiensis</name>
    <dbReference type="NCBI Taxonomy" id="1293412"/>
    <lineage>
        <taxon>Bacteria</taxon>
        <taxon>Pseudomonadati</taxon>
        <taxon>Pseudomonadota</taxon>
        <taxon>Alphaproteobacteria</taxon>
        <taxon>Acetobacterales</taxon>
        <taxon>Acetobacteraceae</taxon>
        <taxon>Swingsia</taxon>
    </lineage>
</organism>
<evidence type="ECO:0000256" key="1">
    <source>
        <dbReference type="SAM" id="SignalP"/>
    </source>
</evidence>
<gene>
    <name evidence="3" type="ORF">E3D00_05170</name>
</gene>
<dbReference type="KEGG" id="ssam:E3D00_05170"/>
<evidence type="ECO:0000259" key="2">
    <source>
        <dbReference type="Pfam" id="PF12697"/>
    </source>
</evidence>
<keyword evidence="4" id="KW-1185">Reference proteome</keyword>
<dbReference type="GO" id="GO:0016787">
    <property type="term" value="F:hydrolase activity"/>
    <property type="evidence" value="ECO:0007669"/>
    <property type="project" value="UniProtKB-KW"/>
</dbReference>
<dbReference type="InterPro" id="IPR052897">
    <property type="entry name" value="Sec-Metab_Biosynth_Hydrolase"/>
</dbReference>